<keyword evidence="2" id="KW-1185">Reference proteome</keyword>
<dbReference type="EMBL" id="CM055735">
    <property type="protein sequence ID" value="KAJ8008213.1"/>
    <property type="molecule type" value="Genomic_DNA"/>
</dbReference>
<gene>
    <name evidence="1" type="ORF">DPEC_G00102470</name>
</gene>
<name>A0ACC2GY11_DALPE</name>
<organism evidence="1 2">
    <name type="scientific">Dallia pectoralis</name>
    <name type="common">Alaska blackfish</name>
    <dbReference type="NCBI Taxonomy" id="75939"/>
    <lineage>
        <taxon>Eukaryota</taxon>
        <taxon>Metazoa</taxon>
        <taxon>Chordata</taxon>
        <taxon>Craniata</taxon>
        <taxon>Vertebrata</taxon>
        <taxon>Euteleostomi</taxon>
        <taxon>Actinopterygii</taxon>
        <taxon>Neopterygii</taxon>
        <taxon>Teleostei</taxon>
        <taxon>Protacanthopterygii</taxon>
        <taxon>Esociformes</taxon>
        <taxon>Umbridae</taxon>
        <taxon>Dallia</taxon>
    </lineage>
</organism>
<reference evidence="1" key="1">
    <citation type="submission" date="2021-05" db="EMBL/GenBank/DDBJ databases">
        <authorList>
            <person name="Pan Q."/>
            <person name="Jouanno E."/>
            <person name="Zahm M."/>
            <person name="Klopp C."/>
            <person name="Cabau C."/>
            <person name="Louis A."/>
            <person name="Berthelot C."/>
            <person name="Parey E."/>
            <person name="Roest Crollius H."/>
            <person name="Montfort J."/>
            <person name="Robinson-Rechavi M."/>
            <person name="Bouchez O."/>
            <person name="Lampietro C."/>
            <person name="Lopez Roques C."/>
            <person name="Donnadieu C."/>
            <person name="Postlethwait J."/>
            <person name="Bobe J."/>
            <person name="Dillon D."/>
            <person name="Chandos A."/>
            <person name="von Hippel F."/>
            <person name="Guiguen Y."/>
        </authorList>
    </citation>
    <scope>NUCLEOTIDE SEQUENCE</scope>
    <source>
        <strain evidence="1">YG-Jan2019</strain>
    </source>
</reference>
<protein>
    <submittedName>
        <fullName evidence="1">Uncharacterized protein</fullName>
    </submittedName>
</protein>
<comment type="caution">
    <text evidence="1">The sequence shown here is derived from an EMBL/GenBank/DDBJ whole genome shotgun (WGS) entry which is preliminary data.</text>
</comment>
<accession>A0ACC2GY11</accession>
<sequence length="449" mass="49234">MQLTKIFIEFDMESVEVINYQQNVVERLVRLPLVSSTYDMVSSAYLTNKDKHPYLKSVCEVAEQGVRTITTATLNGAAPILGKLEPQIAMANDLACKGLDKIEKTLPILHQPSEQIVANAKDSVTGVKDVMSVTVTGAKDNVSHTLTSAVERTKGAVQDGMEMTRSAVQDGFQMTRTAVMESRVVQLVSSGMDTALTTSESLLDQYLPGTEDELEAEAKMVKGFGGEENAPSYYVRLGSLSAKLRKRAYHRALAQVREAKQTSQESISQLNHTVELIEYGRKNIDGANRKLRSKLISLLEWKYTEEDNNVAENIESRTLTMARSLSQQLQTTCLGLVSGLQGLPQNIQEEAQSLSRQATQVYTSFSKAAAFGDLSDSVLASSKTQLGKMKESLDDVMDYIVNNTPLNWLVGPFYSQLTTTPIAPPSTDTSSQNTTTSTDVEMTSMGCNH</sequence>
<proteinExistence type="predicted"/>
<evidence type="ECO:0000313" key="2">
    <source>
        <dbReference type="Proteomes" id="UP001157502"/>
    </source>
</evidence>
<evidence type="ECO:0000313" key="1">
    <source>
        <dbReference type="EMBL" id="KAJ8008213.1"/>
    </source>
</evidence>
<dbReference type="Proteomes" id="UP001157502">
    <property type="component" value="Chromosome 8"/>
</dbReference>